<accession>A0A7Y0A2E3</accession>
<feature type="transmembrane region" description="Helical" evidence="7">
    <location>
        <begin position="50"/>
        <end position="71"/>
    </location>
</feature>
<evidence type="ECO:0000313" key="8">
    <source>
        <dbReference type="EMBL" id="NML35245.1"/>
    </source>
</evidence>
<comment type="caution">
    <text evidence="8">The sequence shown here is derived from an EMBL/GenBank/DDBJ whole genome shotgun (WGS) entry which is preliminary data.</text>
</comment>
<name>A0A7Y0A2E3_9BURK</name>
<evidence type="ECO:0000256" key="4">
    <source>
        <dbReference type="ARBA" id="ARBA00022692"/>
    </source>
</evidence>
<dbReference type="AlphaFoldDB" id="A0A7Y0A2E3"/>
<evidence type="ECO:0000256" key="2">
    <source>
        <dbReference type="ARBA" id="ARBA00006679"/>
    </source>
</evidence>
<dbReference type="EMBL" id="JABBFZ010000033">
    <property type="protein sequence ID" value="NML35245.1"/>
    <property type="molecule type" value="Genomic_DNA"/>
</dbReference>
<comment type="subcellular location">
    <subcellularLocation>
        <location evidence="1">Cell membrane</location>
        <topology evidence="1">Multi-pass membrane protein</topology>
    </subcellularLocation>
</comment>
<evidence type="ECO:0000256" key="7">
    <source>
        <dbReference type="SAM" id="Phobius"/>
    </source>
</evidence>
<dbReference type="PANTHER" id="PTHR33452">
    <property type="entry name" value="OXIDOREDUCTASE CATD-RELATED"/>
    <property type="match status" value="1"/>
</dbReference>
<evidence type="ECO:0000256" key="6">
    <source>
        <dbReference type="ARBA" id="ARBA00023136"/>
    </source>
</evidence>
<dbReference type="PANTHER" id="PTHR33452:SF1">
    <property type="entry name" value="INNER MEMBRANE PROTEIN YPHA-RELATED"/>
    <property type="match status" value="1"/>
</dbReference>
<dbReference type="GO" id="GO:0005886">
    <property type="term" value="C:plasma membrane"/>
    <property type="evidence" value="ECO:0007669"/>
    <property type="project" value="UniProtKB-SubCell"/>
</dbReference>
<dbReference type="RefSeq" id="WP_169501426.1">
    <property type="nucleotide sequence ID" value="NZ_JABBFZ010000033.1"/>
</dbReference>
<evidence type="ECO:0000256" key="1">
    <source>
        <dbReference type="ARBA" id="ARBA00004651"/>
    </source>
</evidence>
<evidence type="ECO:0000313" key="9">
    <source>
        <dbReference type="Proteomes" id="UP000583127"/>
    </source>
</evidence>
<keyword evidence="4 7" id="KW-0812">Transmembrane</keyword>
<feature type="transmembrane region" description="Helical" evidence="7">
    <location>
        <begin position="109"/>
        <end position="127"/>
    </location>
</feature>
<protein>
    <submittedName>
        <fullName evidence="8">DoxX family protein</fullName>
    </submittedName>
</protein>
<keyword evidence="5 7" id="KW-1133">Transmembrane helix</keyword>
<keyword evidence="3" id="KW-1003">Cell membrane</keyword>
<feature type="transmembrane region" description="Helical" evidence="7">
    <location>
        <begin position="12"/>
        <end position="30"/>
    </location>
</feature>
<dbReference type="Pfam" id="PF07681">
    <property type="entry name" value="DoxX"/>
    <property type="match status" value="1"/>
</dbReference>
<gene>
    <name evidence="8" type="ORF">HHL14_31030</name>
</gene>
<keyword evidence="6 7" id="KW-0472">Membrane</keyword>
<reference evidence="8 9" key="1">
    <citation type="submission" date="2020-04" db="EMBL/GenBank/DDBJ databases">
        <title>Paraburkholderia sp. G-4-1-8 isolated from soil.</title>
        <authorList>
            <person name="Dahal R.H."/>
        </authorList>
    </citation>
    <scope>NUCLEOTIDE SEQUENCE [LARGE SCALE GENOMIC DNA]</scope>
    <source>
        <strain evidence="8 9">G-4-1-8</strain>
    </source>
</reference>
<proteinExistence type="inferred from homology"/>
<evidence type="ECO:0000256" key="3">
    <source>
        <dbReference type="ARBA" id="ARBA00022475"/>
    </source>
</evidence>
<evidence type="ECO:0000256" key="5">
    <source>
        <dbReference type="ARBA" id="ARBA00022989"/>
    </source>
</evidence>
<feature type="transmembrane region" description="Helical" evidence="7">
    <location>
        <begin position="78"/>
        <end position="97"/>
    </location>
</feature>
<dbReference type="InterPro" id="IPR032808">
    <property type="entry name" value="DoxX"/>
</dbReference>
<dbReference type="Proteomes" id="UP000583127">
    <property type="component" value="Unassembled WGS sequence"/>
</dbReference>
<sequence length="137" mass="15180">MRYTLFEQHKDSLLLISRVLMMVLFMLFGWNKLVGFSGTVAYMDSLGAPVPAFAAVVAVVMELVVGIAIVLGFYTRPLAFILALYTLGTAFIGHHFWSMAGAEQHNNMIHFYKNVSIFGGLLLLCVTGPGKYSIDRQ</sequence>
<comment type="similarity">
    <text evidence="2">Belongs to the DoxX family.</text>
</comment>
<organism evidence="8 9">
    <name type="scientific">Paraburkholderia antibiotica</name>
    <dbReference type="NCBI Taxonomy" id="2728839"/>
    <lineage>
        <taxon>Bacteria</taxon>
        <taxon>Pseudomonadati</taxon>
        <taxon>Pseudomonadota</taxon>
        <taxon>Betaproteobacteria</taxon>
        <taxon>Burkholderiales</taxon>
        <taxon>Burkholderiaceae</taxon>
        <taxon>Paraburkholderia</taxon>
    </lineage>
</organism>
<keyword evidence="9" id="KW-1185">Reference proteome</keyword>
<dbReference type="InterPro" id="IPR051907">
    <property type="entry name" value="DoxX-like_oxidoreductase"/>
</dbReference>